<name>A0A150R9V1_SORCE</name>
<evidence type="ECO:0000313" key="3">
    <source>
        <dbReference type="Proteomes" id="UP000075515"/>
    </source>
</evidence>
<dbReference type="Proteomes" id="UP000075515">
    <property type="component" value="Unassembled WGS sequence"/>
</dbReference>
<sequence>MSKRRKGAGRPPAARHPRKKPTMEAILAERGIVLATLAGIPKRDRRDVEAEVLLNAWNAVRRGMYRPDPKDKPRDALRKWLHGIAWRLASHYVHSAYVRHAVLHPSPLGLLREPVGIDMHAQIEAREVLDAMAELPDWQRDALLSVDDPESLVAYAKRRRMNPSTAASRLRIAREALALRLKRWRR</sequence>
<accession>A0A150R9V1</accession>
<evidence type="ECO:0008006" key="4">
    <source>
        <dbReference type="Google" id="ProtNLM"/>
    </source>
</evidence>
<comment type="caution">
    <text evidence="2">The sequence shown here is derived from an EMBL/GenBank/DDBJ whole genome shotgun (WGS) entry which is preliminary data.</text>
</comment>
<reference evidence="2 3" key="1">
    <citation type="submission" date="2014-02" db="EMBL/GenBank/DDBJ databases">
        <title>The small core and large imbalanced accessory genome model reveals a collaborative survival strategy of Sorangium cellulosum strains in nature.</title>
        <authorList>
            <person name="Han K."/>
            <person name="Peng R."/>
            <person name="Blom J."/>
            <person name="Li Y.-Z."/>
        </authorList>
    </citation>
    <scope>NUCLEOTIDE SEQUENCE [LARGE SCALE GENOMIC DNA]</scope>
    <source>
        <strain evidence="2 3">So0149</strain>
    </source>
</reference>
<feature type="compositionally biased region" description="Basic residues" evidence="1">
    <location>
        <begin position="1"/>
        <end position="20"/>
    </location>
</feature>
<dbReference type="EMBL" id="JEMC01003973">
    <property type="protein sequence ID" value="KYF76990.1"/>
    <property type="molecule type" value="Genomic_DNA"/>
</dbReference>
<evidence type="ECO:0000256" key="1">
    <source>
        <dbReference type="SAM" id="MobiDB-lite"/>
    </source>
</evidence>
<feature type="region of interest" description="Disordered" evidence="1">
    <location>
        <begin position="1"/>
        <end position="22"/>
    </location>
</feature>
<gene>
    <name evidence="2" type="ORF">BE18_19895</name>
</gene>
<organism evidence="2 3">
    <name type="scientific">Sorangium cellulosum</name>
    <name type="common">Polyangium cellulosum</name>
    <dbReference type="NCBI Taxonomy" id="56"/>
    <lineage>
        <taxon>Bacteria</taxon>
        <taxon>Pseudomonadati</taxon>
        <taxon>Myxococcota</taxon>
        <taxon>Polyangia</taxon>
        <taxon>Polyangiales</taxon>
        <taxon>Polyangiaceae</taxon>
        <taxon>Sorangium</taxon>
    </lineage>
</organism>
<dbReference type="AlphaFoldDB" id="A0A150R9V1"/>
<evidence type="ECO:0000313" key="2">
    <source>
        <dbReference type="EMBL" id="KYF76990.1"/>
    </source>
</evidence>
<proteinExistence type="predicted"/>
<protein>
    <recommendedName>
        <fullName evidence="4">RNA polymerase sigma-70 region 2 domain-containing protein</fullName>
    </recommendedName>
</protein>